<name>A0A9Q8QL16_9HYPO</name>
<dbReference type="PANTHER" id="PTHR12289">
    <property type="entry name" value="METAXIN RELATED"/>
    <property type="match status" value="1"/>
</dbReference>
<evidence type="ECO:0000259" key="3">
    <source>
        <dbReference type="Pfam" id="PF17172"/>
    </source>
</evidence>
<evidence type="ECO:0000313" key="4">
    <source>
        <dbReference type="EMBL" id="UNI20761.1"/>
    </source>
</evidence>
<dbReference type="InterPro" id="IPR050931">
    <property type="entry name" value="Mito_Protein_Transport_Metaxin"/>
</dbReference>
<dbReference type="EMBL" id="CP086359">
    <property type="protein sequence ID" value="UNI20761.1"/>
    <property type="molecule type" value="Genomic_DNA"/>
</dbReference>
<gene>
    <name evidence="4" type="ORF">JDV02_006820</name>
</gene>
<dbReference type="Pfam" id="PF17172">
    <property type="entry name" value="GST_N_4"/>
    <property type="match status" value="1"/>
</dbReference>
<dbReference type="Proteomes" id="UP000829364">
    <property type="component" value="Chromosome 6"/>
</dbReference>
<evidence type="ECO:0000313" key="5">
    <source>
        <dbReference type="Proteomes" id="UP000829364"/>
    </source>
</evidence>
<dbReference type="KEGG" id="ptkz:JDV02_006820"/>
<dbReference type="AlphaFoldDB" id="A0A9Q8QL16"/>
<dbReference type="Pfam" id="PF17171">
    <property type="entry name" value="GST_C_6"/>
    <property type="match status" value="1"/>
</dbReference>
<dbReference type="PANTHER" id="PTHR12289:SF44">
    <property type="entry name" value="OUTER MEMBRANE PROTEIN (SAM35), PUTATIVE (AFU_ORTHOLOGUE AFUA_1G13180)-RELATED"/>
    <property type="match status" value="1"/>
</dbReference>
<keyword evidence="5" id="KW-1185">Reference proteome</keyword>
<dbReference type="GeneID" id="72068769"/>
<dbReference type="GO" id="GO:0001401">
    <property type="term" value="C:SAM complex"/>
    <property type="evidence" value="ECO:0007669"/>
    <property type="project" value="TreeGrafter"/>
</dbReference>
<dbReference type="GO" id="GO:0007005">
    <property type="term" value="P:mitochondrion organization"/>
    <property type="evidence" value="ECO:0007669"/>
    <property type="project" value="TreeGrafter"/>
</dbReference>
<accession>A0A9Q8QL16</accession>
<proteinExistence type="predicted"/>
<dbReference type="InterPro" id="IPR012336">
    <property type="entry name" value="Thioredoxin-like_fold"/>
</dbReference>
<feature type="compositionally biased region" description="Low complexity" evidence="1">
    <location>
        <begin position="1"/>
        <end position="20"/>
    </location>
</feature>
<protein>
    <recommendedName>
        <fullName evidence="6">Mitochondrial outer membrane protein</fullName>
    </recommendedName>
</protein>
<organism evidence="4 5">
    <name type="scientific">Purpureocillium takamizusanense</name>
    <dbReference type="NCBI Taxonomy" id="2060973"/>
    <lineage>
        <taxon>Eukaryota</taxon>
        <taxon>Fungi</taxon>
        <taxon>Dikarya</taxon>
        <taxon>Ascomycota</taxon>
        <taxon>Pezizomycotina</taxon>
        <taxon>Sordariomycetes</taxon>
        <taxon>Hypocreomycetidae</taxon>
        <taxon>Hypocreales</taxon>
        <taxon>Ophiocordycipitaceae</taxon>
        <taxon>Purpureocillium</taxon>
    </lineage>
</organism>
<dbReference type="OrthoDB" id="198787at2759"/>
<feature type="domain" description="Thioredoxin-like fold" evidence="3">
    <location>
        <begin position="97"/>
        <end position="194"/>
    </location>
</feature>
<evidence type="ECO:0008006" key="6">
    <source>
        <dbReference type="Google" id="ProtNLM"/>
    </source>
</evidence>
<dbReference type="RefSeq" id="XP_047844242.1">
    <property type="nucleotide sequence ID" value="XM_047988249.1"/>
</dbReference>
<feature type="region of interest" description="Disordered" evidence="1">
    <location>
        <begin position="1"/>
        <end position="34"/>
    </location>
</feature>
<dbReference type="InterPro" id="IPR033468">
    <property type="entry name" value="Metaxin_GST"/>
</dbReference>
<reference evidence="4" key="1">
    <citation type="submission" date="2021-11" db="EMBL/GenBank/DDBJ databases">
        <title>Purpureocillium_takamizusanense_genome.</title>
        <authorList>
            <person name="Nguyen N.-H."/>
        </authorList>
    </citation>
    <scope>NUCLEOTIDE SEQUENCE</scope>
    <source>
        <strain evidence="4">PT3</strain>
    </source>
</reference>
<sequence length="320" mass="35888">MATAATATSTVPAPTSASASAPPPHAVPAPAASTSEQRRGLFAVPGPIRQLFKLFPLRVYPAEALPARAPDQIRERPRLYIFCERDKDGVTFSDYNPSCLKWNTFLRIAGVDVELVSSNNHASPSGALPFLLPASSDPRPDVPLTGSKIERYALDHGENVMHDTSSPRFDAYLSLLSQKIRPAWLYQVYVDPRNHHLLSRWYLPSNPILRASTLHTLRGAAISEILKTTRRPLIDEDQLFADARTAFQTLDRLLGQDKFFFGSETPGMFDAEVYAYTQPIINYSLVWGDNDRLLCYVGIGPLFAHRQRMQDWCWRRPGKH</sequence>
<feature type="domain" description="Metaxin glutathione S-transferase" evidence="2">
    <location>
        <begin position="243"/>
        <end position="286"/>
    </location>
</feature>
<evidence type="ECO:0000256" key="1">
    <source>
        <dbReference type="SAM" id="MobiDB-lite"/>
    </source>
</evidence>
<evidence type="ECO:0000259" key="2">
    <source>
        <dbReference type="Pfam" id="PF17171"/>
    </source>
</evidence>